<dbReference type="AlphaFoldDB" id="A0A8H5YE68"/>
<feature type="region of interest" description="Disordered" evidence="4">
    <location>
        <begin position="341"/>
        <end position="434"/>
    </location>
</feature>
<feature type="compositionally biased region" description="Polar residues" evidence="4">
    <location>
        <begin position="341"/>
        <end position="368"/>
    </location>
</feature>
<dbReference type="GO" id="GO:0008061">
    <property type="term" value="F:chitin binding"/>
    <property type="evidence" value="ECO:0007669"/>
    <property type="project" value="UniProtKB-KW"/>
</dbReference>
<accession>A0A8H5YE68</accession>
<evidence type="ECO:0000256" key="3">
    <source>
        <dbReference type="ARBA" id="ARBA00044955"/>
    </source>
</evidence>
<comment type="similarity">
    <text evidence="3">Belongs to the secreted LysM effector family.</text>
</comment>
<reference evidence="7 8" key="1">
    <citation type="submission" date="2020-05" db="EMBL/GenBank/DDBJ databases">
        <title>Identification and distribution of gene clusters putatively required for synthesis of sphingolipid metabolism inhibitors in phylogenetically diverse species of the filamentous fungus Fusarium.</title>
        <authorList>
            <person name="Kim H.-S."/>
            <person name="Busman M."/>
            <person name="Brown D.W."/>
            <person name="Divon H."/>
            <person name="Uhlig S."/>
            <person name="Proctor R.H."/>
        </authorList>
    </citation>
    <scope>NUCLEOTIDE SEQUENCE [LARGE SCALE GENOMIC DNA]</scope>
    <source>
        <strain evidence="7 8">NRRL 66235</strain>
    </source>
</reference>
<dbReference type="InterPro" id="IPR018392">
    <property type="entry name" value="LysM"/>
</dbReference>
<dbReference type="Gene3D" id="3.10.350.10">
    <property type="entry name" value="LysM domain"/>
    <property type="match status" value="1"/>
</dbReference>
<evidence type="ECO:0000313" key="8">
    <source>
        <dbReference type="Proteomes" id="UP000544331"/>
    </source>
</evidence>
<organism evidence="7 8">
    <name type="scientific">Fusarium mundagurra</name>
    <dbReference type="NCBI Taxonomy" id="1567541"/>
    <lineage>
        <taxon>Eukaryota</taxon>
        <taxon>Fungi</taxon>
        <taxon>Dikarya</taxon>
        <taxon>Ascomycota</taxon>
        <taxon>Pezizomycotina</taxon>
        <taxon>Sordariomycetes</taxon>
        <taxon>Hypocreomycetidae</taxon>
        <taxon>Hypocreales</taxon>
        <taxon>Nectriaceae</taxon>
        <taxon>Fusarium</taxon>
        <taxon>Fusarium fujikuroi species complex</taxon>
    </lineage>
</organism>
<keyword evidence="5" id="KW-0812">Transmembrane</keyword>
<evidence type="ECO:0000256" key="1">
    <source>
        <dbReference type="ARBA" id="ARBA00022669"/>
    </source>
</evidence>
<feature type="compositionally biased region" description="Polar residues" evidence="4">
    <location>
        <begin position="382"/>
        <end position="395"/>
    </location>
</feature>
<evidence type="ECO:0000256" key="2">
    <source>
        <dbReference type="ARBA" id="ARBA00023026"/>
    </source>
</evidence>
<dbReference type="PANTHER" id="PTHR34997">
    <property type="entry name" value="AM15"/>
    <property type="match status" value="1"/>
</dbReference>
<keyword evidence="5" id="KW-0472">Membrane</keyword>
<dbReference type="OrthoDB" id="5045748at2759"/>
<dbReference type="EMBL" id="JAAOAN010000331">
    <property type="protein sequence ID" value="KAF5710527.1"/>
    <property type="molecule type" value="Genomic_DNA"/>
</dbReference>
<dbReference type="PANTHER" id="PTHR34997:SF1">
    <property type="entry name" value="PEPTIDOGLYCAN-BINDING LYSIN DOMAIN"/>
    <property type="match status" value="1"/>
</dbReference>
<sequence>MIQLGMTTSCNKFHEIKKTTTCASIQDYYKVTMEQIAKWNTAVGSKCTALWAGYSVCWNYSFLFPPPLLGSSGFRKELSRLWYPTKPFSTRDLLWLFFIIIIIIIIIDSEYTPKFLHLLDAHMGSLSQPRFPRNGGALKFLECPFHKYNSIQFFKCAGQPLMTMRCVWDHLKSMHLASARPNTWTCHKCREDIIDEEGNTRHNVFQCVKTDAGESGILLVSELKQYREAARCQRPEIAWHNLYSSIYPNTETPRTHLVEIAVPYLTAKAQATRHPTGYWTLPYDTIYATAMSSGEYGLETSQQAASSSSSTVHHPPNMQLPYSGYQAQQQQMNFQQLPRQSPSLYAPQNDTQSQQQRVNPQQALQQAPHSHLPAFGTPNPQPQGSSTMNGFSISHDSPWPDTMSGDSPNTQLRSLGQQNLDIAQPQQEEDPRVNWQLWRNFNPDNHI</sequence>
<keyword evidence="5" id="KW-1133">Transmembrane helix</keyword>
<dbReference type="SUPFAM" id="SSF54106">
    <property type="entry name" value="LysM domain"/>
    <property type="match status" value="1"/>
</dbReference>
<keyword evidence="1" id="KW-0147">Chitin-binding</keyword>
<feature type="compositionally biased region" description="Low complexity" evidence="4">
    <location>
        <begin position="300"/>
        <end position="311"/>
    </location>
</feature>
<evidence type="ECO:0000256" key="4">
    <source>
        <dbReference type="SAM" id="MobiDB-lite"/>
    </source>
</evidence>
<comment type="caution">
    <text evidence="7">The sequence shown here is derived from an EMBL/GenBank/DDBJ whole genome shotgun (WGS) entry which is preliminary data.</text>
</comment>
<feature type="region of interest" description="Disordered" evidence="4">
    <location>
        <begin position="299"/>
        <end position="321"/>
    </location>
</feature>
<feature type="domain" description="LysM" evidence="6">
    <location>
        <begin position="12"/>
        <end position="58"/>
    </location>
</feature>
<dbReference type="InterPro" id="IPR052210">
    <property type="entry name" value="LysM1-like"/>
</dbReference>
<gene>
    <name evidence="7" type="ORF">FMUND_9450</name>
</gene>
<name>A0A8H5YE68_9HYPO</name>
<proteinExistence type="inferred from homology"/>
<keyword evidence="8" id="KW-1185">Reference proteome</keyword>
<dbReference type="InterPro" id="IPR036779">
    <property type="entry name" value="LysM_dom_sf"/>
</dbReference>
<evidence type="ECO:0000259" key="6">
    <source>
        <dbReference type="PROSITE" id="PS51782"/>
    </source>
</evidence>
<evidence type="ECO:0000313" key="7">
    <source>
        <dbReference type="EMBL" id="KAF5710527.1"/>
    </source>
</evidence>
<feature type="transmembrane region" description="Helical" evidence="5">
    <location>
        <begin position="93"/>
        <end position="111"/>
    </location>
</feature>
<evidence type="ECO:0000256" key="5">
    <source>
        <dbReference type="SAM" id="Phobius"/>
    </source>
</evidence>
<protein>
    <recommendedName>
        <fullName evidence="6">LysM domain-containing protein</fullName>
    </recommendedName>
</protein>
<feature type="compositionally biased region" description="Polar residues" evidence="4">
    <location>
        <begin position="404"/>
        <end position="426"/>
    </location>
</feature>
<dbReference type="Proteomes" id="UP000544331">
    <property type="component" value="Unassembled WGS sequence"/>
</dbReference>
<keyword evidence="2" id="KW-0843">Virulence</keyword>
<dbReference type="PROSITE" id="PS51782">
    <property type="entry name" value="LYSM"/>
    <property type="match status" value="1"/>
</dbReference>